<dbReference type="PANTHER" id="PTHR43679:SF2">
    <property type="entry name" value="OCTANOYL-[GCVH]:PROTEIN N-OCTANOYLTRANSFERASE"/>
    <property type="match status" value="1"/>
</dbReference>
<gene>
    <name evidence="2" type="ORF">ENU30_06450</name>
</gene>
<dbReference type="InterPro" id="IPR045864">
    <property type="entry name" value="aa-tRNA-synth_II/BPL/LPL"/>
</dbReference>
<sequence length="347" mass="39027">MEYMRGLFHRAPADFLLASEEVLTRGVGLGLSPPTVRVNIFDPPAVLVGYNQDVYEEVNVEEAMKLGFSVNRRPSGGGAILMYEDSPGWEIWLPQSLVEGLDIGQIYVELAKIPLTALRYLGIENARLRGKNDIEVGGRKISGTGLYMDSGGIMFCGTVLLDFNTRLMLQLLRLPIEKMSDKDVETFEKRIVTAREILGSKPSVRDVLEAFRRAVGDVLKVEVADGDLNEWELGELQRTVEKYRSSNWIYGYKATDGRTFTKICKYKTAAGLLRIHVKVFENILEQILLTGDFFAYPSTAIHELEANLKWIAVDDVPQKVIEFADRMTIHGLSIYELANLIENCIKD</sequence>
<dbReference type="EMBL" id="DTBZ01000121">
    <property type="protein sequence ID" value="HGQ18595.1"/>
    <property type="molecule type" value="Genomic_DNA"/>
</dbReference>
<dbReference type="GO" id="GO:0016874">
    <property type="term" value="F:ligase activity"/>
    <property type="evidence" value="ECO:0007669"/>
    <property type="project" value="UniProtKB-KW"/>
</dbReference>
<comment type="caution">
    <text evidence="2">The sequence shown here is derived from an EMBL/GenBank/DDBJ whole genome shotgun (WGS) entry which is preliminary data.</text>
</comment>
<dbReference type="PROSITE" id="PS51733">
    <property type="entry name" value="BPL_LPL_CATALYTIC"/>
    <property type="match status" value="1"/>
</dbReference>
<evidence type="ECO:0000259" key="1">
    <source>
        <dbReference type="PROSITE" id="PS51733"/>
    </source>
</evidence>
<dbReference type="PANTHER" id="PTHR43679">
    <property type="entry name" value="OCTANOYLTRANSFERASE LIPM-RELATED"/>
    <property type="match status" value="1"/>
</dbReference>
<keyword evidence="2" id="KW-0436">Ligase</keyword>
<dbReference type="InterPro" id="IPR004143">
    <property type="entry name" value="BPL_LPL_catalytic"/>
</dbReference>
<protein>
    <submittedName>
        <fullName evidence="2">Lipoate--protein ligase family protein</fullName>
    </submittedName>
</protein>
<dbReference type="SUPFAM" id="SSF82649">
    <property type="entry name" value="SufE/NifU"/>
    <property type="match status" value="1"/>
</dbReference>
<organism evidence="2">
    <name type="scientific">Ignisphaera aggregans</name>
    <dbReference type="NCBI Taxonomy" id="334771"/>
    <lineage>
        <taxon>Archaea</taxon>
        <taxon>Thermoproteota</taxon>
        <taxon>Thermoprotei</taxon>
        <taxon>Desulfurococcales</taxon>
        <taxon>Desulfurococcaceae</taxon>
        <taxon>Ignisphaera</taxon>
    </lineage>
</organism>
<dbReference type="InterPro" id="IPR050664">
    <property type="entry name" value="Octanoyltrans_LipM/LipL"/>
</dbReference>
<accession>A0A7J3JRM8</accession>
<dbReference type="Pfam" id="PF21948">
    <property type="entry name" value="LplA-B_cat"/>
    <property type="match status" value="1"/>
</dbReference>
<proteinExistence type="predicted"/>
<reference evidence="2" key="1">
    <citation type="journal article" date="2020" name="mSystems">
        <title>Genome- and Community-Level Interaction Insights into Carbon Utilization and Element Cycling Functions of Hydrothermarchaeota in Hydrothermal Sediment.</title>
        <authorList>
            <person name="Zhou Z."/>
            <person name="Liu Y."/>
            <person name="Xu W."/>
            <person name="Pan J."/>
            <person name="Luo Z.H."/>
            <person name="Li M."/>
        </authorList>
    </citation>
    <scope>NUCLEOTIDE SEQUENCE [LARGE SCALE GENOMIC DNA]</scope>
    <source>
        <strain evidence="2">SpSt-657</strain>
    </source>
</reference>
<dbReference type="SUPFAM" id="SSF55681">
    <property type="entry name" value="Class II aaRS and biotin synthetases"/>
    <property type="match status" value="1"/>
</dbReference>
<dbReference type="AlphaFoldDB" id="A0A7J3JRM8"/>
<dbReference type="Gene3D" id="3.30.930.10">
    <property type="entry name" value="Bira Bifunctional Protein, Domain 2"/>
    <property type="match status" value="1"/>
</dbReference>
<dbReference type="Gene3D" id="3.30.390.50">
    <property type="entry name" value="CO dehydrogenase flavoprotein, C-terminal domain"/>
    <property type="match status" value="1"/>
</dbReference>
<evidence type="ECO:0000313" key="2">
    <source>
        <dbReference type="EMBL" id="HGQ18595.1"/>
    </source>
</evidence>
<feature type="domain" description="BPL/LPL catalytic" evidence="1">
    <location>
        <begin position="30"/>
        <end position="223"/>
    </location>
</feature>
<name>A0A7J3JRM8_9CREN</name>